<sequence length="115" mass="12078">MTVQYDSNIIRTHAEALYDQARGIIFMAGFIGFILGGIGGAMLDGAMHGGPWGKIVLALLVMYIGIRYGRGRAFVLQLQAQTALCQVAIEANTRRAADAAVASHASAVGQLTQAG</sequence>
<name>A0ABX7P8I1_9BACT</name>
<feature type="transmembrane region" description="Helical" evidence="1">
    <location>
        <begin position="49"/>
        <end position="66"/>
    </location>
</feature>
<keyword evidence="1" id="KW-1133">Transmembrane helix</keyword>
<keyword evidence="1" id="KW-0472">Membrane</keyword>
<feature type="transmembrane region" description="Helical" evidence="1">
    <location>
        <begin position="21"/>
        <end position="43"/>
    </location>
</feature>
<evidence type="ECO:0000313" key="2">
    <source>
        <dbReference type="EMBL" id="QSQ26767.1"/>
    </source>
</evidence>
<keyword evidence="1" id="KW-0812">Transmembrane</keyword>
<evidence type="ECO:0000313" key="3">
    <source>
        <dbReference type="Proteomes" id="UP000662747"/>
    </source>
</evidence>
<dbReference type="Proteomes" id="UP000662747">
    <property type="component" value="Chromosome"/>
</dbReference>
<protein>
    <submittedName>
        <fullName evidence="2">Uncharacterized protein</fullName>
    </submittedName>
</protein>
<reference evidence="2 3" key="1">
    <citation type="submission" date="2021-02" db="EMBL/GenBank/DDBJ databases">
        <title>De Novo genome assembly of isolated myxobacteria.</title>
        <authorList>
            <person name="Stevens D.C."/>
        </authorList>
    </citation>
    <scope>NUCLEOTIDE SEQUENCE [LARGE SCALE GENOMIC DNA]</scope>
    <source>
        <strain evidence="3">SCPEA02</strain>
    </source>
</reference>
<dbReference type="RefSeq" id="WP_206728309.1">
    <property type="nucleotide sequence ID" value="NZ_CP071090.1"/>
</dbReference>
<gene>
    <name evidence="2" type="ORF">JY651_18380</name>
</gene>
<organism evidence="2 3">
    <name type="scientific">Pyxidicoccus parkwayensis</name>
    <dbReference type="NCBI Taxonomy" id="2813578"/>
    <lineage>
        <taxon>Bacteria</taxon>
        <taxon>Pseudomonadati</taxon>
        <taxon>Myxococcota</taxon>
        <taxon>Myxococcia</taxon>
        <taxon>Myxococcales</taxon>
        <taxon>Cystobacterineae</taxon>
        <taxon>Myxococcaceae</taxon>
        <taxon>Pyxidicoccus</taxon>
    </lineage>
</organism>
<proteinExistence type="predicted"/>
<keyword evidence="3" id="KW-1185">Reference proteome</keyword>
<accession>A0ABX7P8I1</accession>
<dbReference type="EMBL" id="CP071090">
    <property type="protein sequence ID" value="QSQ26767.1"/>
    <property type="molecule type" value="Genomic_DNA"/>
</dbReference>
<evidence type="ECO:0000256" key="1">
    <source>
        <dbReference type="SAM" id="Phobius"/>
    </source>
</evidence>